<dbReference type="PANTHER" id="PTHR43785:SF12">
    <property type="entry name" value="TYPE-1 GLUTAMINE SYNTHETASE 2"/>
    <property type="match status" value="1"/>
</dbReference>
<dbReference type="PROSITE" id="PS51987">
    <property type="entry name" value="GS_CATALYTIC"/>
    <property type="match status" value="1"/>
</dbReference>
<dbReference type="Proteomes" id="UP000032360">
    <property type="component" value="Unassembled WGS sequence"/>
</dbReference>
<proteinExistence type="inferred from homology"/>
<evidence type="ECO:0000256" key="1">
    <source>
        <dbReference type="ARBA" id="ARBA00009897"/>
    </source>
</evidence>
<name>A0A0D8HJR2_9ACTN</name>
<dbReference type="Pfam" id="PF00120">
    <property type="entry name" value="Gln-synt_C"/>
    <property type="match status" value="1"/>
</dbReference>
<dbReference type="InterPro" id="IPR008146">
    <property type="entry name" value="Gln_synth_cat_dom"/>
</dbReference>
<dbReference type="GO" id="GO:0004356">
    <property type="term" value="F:glutamine synthetase activity"/>
    <property type="evidence" value="ECO:0007669"/>
    <property type="project" value="UniProtKB-EC"/>
</dbReference>
<dbReference type="STRING" id="1280514.AXFE_10300"/>
<comment type="similarity">
    <text evidence="1 3 4">Belongs to the glutamine synthetase family.</text>
</comment>
<organism evidence="6 7">
    <name type="scientific">Acidithrix ferrooxidans</name>
    <dbReference type="NCBI Taxonomy" id="1280514"/>
    <lineage>
        <taxon>Bacteria</taxon>
        <taxon>Bacillati</taxon>
        <taxon>Actinomycetota</taxon>
        <taxon>Acidimicrobiia</taxon>
        <taxon>Acidimicrobiales</taxon>
        <taxon>Acidimicrobiaceae</taxon>
        <taxon>Acidithrix</taxon>
    </lineage>
</organism>
<dbReference type="InterPro" id="IPR036651">
    <property type="entry name" value="Gln_synt_N_sf"/>
</dbReference>
<protein>
    <submittedName>
        <fullName evidence="6">Glutamine synthetase</fullName>
        <ecNumber evidence="6">6.3.1.2</ecNumber>
    </submittedName>
</protein>
<dbReference type="SUPFAM" id="SSF55931">
    <property type="entry name" value="Glutamine synthetase/guanido kinase"/>
    <property type="match status" value="1"/>
</dbReference>
<dbReference type="SUPFAM" id="SSF54368">
    <property type="entry name" value="Glutamine synthetase, N-terminal domain"/>
    <property type="match status" value="1"/>
</dbReference>
<keyword evidence="2 6" id="KW-0436">Ligase</keyword>
<dbReference type="EMBL" id="JXYS01000025">
    <property type="protein sequence ID" value="KJF18129.1"/>
    <property type="molecule type" value="Genomic_DNA"/>
</dbReference>
<dbReference type="Gene3D" id="3.30.590.10">
    <property type="entry name" value="Glutamine synthetase/guanido kinase, catalytic domain"/>
    <property type="match status" value="1"/>
</dbReference>
<evidence type="ECO:0000313" key="7">
    <source>
        <dbReference type="Proteomes" id="UP000032360"/>
    </source>
</evidence>
<feature type="domain" description="GS catalytic" evidence="5">
    <location>
        <begin position="123"/>
        <end position="461"/>
    </location>
</feature>
<dbReference type="Gene3D" id="3.10.20.70">
    <property type="entry name" value="Glutamine synthetase, N-terminal domain"/>
    <property type="match status" value="1"/>
</dbReference>
<evidence type="ECO:0000259" key="5">
    <source>
        <dbReference type="PROSITE" id="PS51987"/>
    </source>
</evidence>
<comment type="caution">
    <text evidence="6">The sequence shown here is derived from an EMBL/GenBank/DDBJ whole genome shotgun (WGS) entry which is preliminary data.</text>
</comment>
<reference evidence="6 7" key="1">
    <citation type="submission" date="2015-01" db="EMBL/GenBank/DDBJ databases">
        <title>Draft genome of the acidophilic iron oxidizer Acidithrix ferrooxidans strain Py-F3.</title>
        <authorList>
            <person name="Poehlein A."/>
            <person name="Eisen S."/>
            <person name="Schloemann M."/>
            <person name="Johnson B.D."/>
            <person name="Daniel R."/>
            <person name="Muehling M."/>
        </authorList>
    </citation>
    <scope>NUCLEOTIDE SEQUENCE [LARGE SCALE GENOMIC DNA]</scope>
    <source>
        <strain evidence="6 7">Py-F3</strain>
    </source>
</reference>
<evidence type="ECO:0000256" key="4">
    <source>
        <dbReference type="RuleBase" id="RU000384"/>
    </source>
</evidence>
<dbReference type="InterPro" id="IPR014746">
    <property type="entry name" value="Gln_synth/guanido_kin_cat_dom"/>
</dbReference>
<evidence type="ECO:0000256" key="2">
    <source>
        <dbReference type="ARBA" id="ARBA00022598"/>
    </source>
</evidence>
<gene>
    <name evidence="6" type="primary">glnA2</name>
    <name evidence="6" type="ORF">AXFE_10300</name>
</gene>
<accession>A0A0D8HJR2</accession>
<dbReference type="SMART" id="SM01230">
    <property type="entry name" value="Gln-synt_C"/>
    <property type="match status" value="1"/>
</dbReference>
<dbReference type="OrthoDB" id="3277468at2"/>
<dbReference type="PANTHER" id="PTHR43785">
    <property type="entry name" value="GAMMA-GLUTAMYLPUTRESCINE SYNTHETASE"/>
    <property type="match status" value="1"/>
</dbReference>
<keyword evidence="7" id="KW-1185">Reference proteome</keyword>
<sequence>MNDLLHDLRQKNSSLVNGVHRNLEKSDVRAIAISFIDNSGIARAKAIPFQRLDTVLSKGLLISPVLDTHMVNDVPAPNAYSKEHEILLFPDIESLSLVEGDPGWAWVAGSRFNFDGSAYELCHRNIAGRLQGELSKIGLVARISFEVEWSVEPITSKASKEGKDTPNVLEGSSFGLARLVDVGAYCLEILEDLEAAGVGVNEIFPGFDSGQFKVSTDSYDIVRAGDVASLVRHVIRIASRHHDLRASFSPTVSIDGPYNCGQVRFVFQSSGKNLFGAGSEFAGLTPEGEAIFRELISELNALVAIGAPSYGSYLRFAKEQRSKSKRVAGLINPSSSISLVPANEISGEVGAFGRIGVFDQSASPYLVGASMAAVATAAIEKLRSIGSDTSGTLVDLGEFEDSPSFPTSVDQAVEALKGSQVLMDAFGQVFIETFASLRVAESNYLQGIGDLDATAAVRYRY</sequence>
<evidence type="ECO:0000313" key="6">
    <source>
        <dbReference type="EMBL" id="KJF18129.1"/>
    </source>
</evidence>
<evidence type="ECO:0000256" key="3">
    <source>
        <dbReference type="PROSITE-ProRule" id="PRU01331"/>
    </source>
</evidence>
<dbReference type="GO" id="GO:0006542">
    <property type="term" value="P:glutamine biosynthetic process"/>
    <property type="evidence" value="ECO:0007669"/>
    <property type="project" value="InterPro"/>
</dbReference>
<dbReference type="AlphaFoldDB" id="A0A0D8HJR2"/>
<dbReference type="EC" id="6.3.1.2" evidence="6"/>
<dbReference type="RefSeq" id="WP_052604783.1">
    <property type="nucleotide sequence ID" value="NZ_JXYS01000025.1"/>
</dbReference>